<dbReference type="GO" id="GO:0003954">
    <property type="term" value="F:NADH dehydrogenase activity"/>
    <property type="evidence" value="ECO:0007669"/>
    <property type="project" value="TreeGrafter"/>
</dbReference>
<feature type="transmembrane region" description="Helical" evidence="7">
    <location>
        <begin position="313"/>
        <end position="332"/>
    </location>
</feature>
<feature type="transmembrane region" description="Helical" evidence="7">
    <location>
        <begin position="466"/>
        <end position="485"/>
    </location>
</feature>
<dbReference type="InterPro" id="IPR001750">
    <property type="entry name" value="ND/Mrp_TM"/>
</dbReference>
<dbReference type="OrthoDB" id="9768329at2"/>
<evidence type="ECO:0000256" key="6">
    <source>
        <dbReference type="RuleBase" id="RU000320"/>
    </source>
</evidence>
<feature type="transmembrane region" description="Helical" evidence="7">
    <location>
        <begin position="246"/>
        <end position="265"/>
    </location>
</feature>
<dbReference type="AlphaFoldDB" id="A0A1H1DKG2"/>
<reference evidence="9 10" key="1">
    <citation type="submission" date="2016-10" db="EMBL/GenBank/DDBJ databases">
        <authorList>
            <person name="de Groot N.N."/>
        </authorList>
    </citation>
    <scope>NUCLEOTIDE SEQUENCE [LARGE SCALE GENOMIC DNA]</scope>
    <source>
        <strain evidence="9 10">DSM 43794</strain>
    </source>
</reference>
<sequence length="523" mass="55455">MPWLTTLMAVPVLGAIGVALLPKGSDRAVKQLALLVSLVVLALTLAMTFMFWRGSVPLTDGRWAFEETYSWIPSFGVHYAVAVDGVALVLIALSAVLVPIVILASWHDADGTGADNPPKRSVKTYFSLLLVLEAMMIGVFAATDVFLFYVFFEAMLIPMYFMIGSYGGAQRSYAAVKFLLYSLFGGLLMLVAVIALYGVGNGSFLFTDLLKAQIDPTTQKWLFLGFFIAFAIKAPLWPFHTWLPDAAAQAPAGAAVLLVGVLDKVGTYGMLRLCLELFPDASKFFTPLVLVLAVVGIVYGAIVAIGQTDMKRLIAYTSVSHFGFIALGVFAMTQTSAAGATLYMVNHGFSTGALFLIAGFLIYRRGSAYIADYGGVQKVAPVLAGAFLIAGLSALSLPGLSPFVSELMVLVGTFSSNAVEGVNYIVPAVIATTGVILAAIYVLWMYKRVAGGPATEAVSGMKDLNIRERLVIAPLIALLIGFGLFPKPLLDVINPAVGTTLANVSVNESGPGTPVAEQEGTGE</sequence>
<evidence type="ECO:0000256" key="2">
    <source>
        <dbReference type="ARBA" id="ARBA00009025"/>
    </source>
</evidence>
<keyword evidence="10" id="KW-1185">Reference proteome</keyword>
<proteinExistence type="inferred from homology"/>
<feature type="transmembrane region" description="Helical" evidence="7">
    <location>
        <begin position="125"/>
        <end position="142"/>
    </location>
</feature>
<feature type="transmembrane region" description="Helical" evidence="7">
    <location>
        <begin position="6"/>
        <end position="25"/>
    </location>
</feature>
<organism evidence="9 10">
    <name type="scientific">Thermostaphylospora chromogena</name>
    <dbReference type="NCBI Taxonomy" id="35622"/>
    <lineage>
        <taxon>Bacteria</taxon>
        <taxon>Bacillati</taxon>
        <taxon>Actinomycetota</taxon>
        <taxon>Actinomycetes</taxon>
        <taxon>Streptosporangiales</taxon>
        <taxon>Thermomonosporaceae</taxon>
        <taxon>Thermostaphylospora</taxon>
    </lineage>
</organism>
<feature type="transmembrane region" description="Helical" evidence="7">
    <location>
        <begin position="424"/>
        <end position="446"/>
    </location>
</feature>
<feature type="transmembrane region" description="Helical" evidence="7">
    <location>
        <begin position="220"/>
        <end position="239"/>
    </location>
</feature>
<keyword evidence="3 6" id="KW-0812">Transmembrane</keyword>
<feature type="transmembrane region" description="Helical" evidence="7">
    <location>
        <begin position="79"/>
        <end position="104"/>
    </location>
</feature>
<feature type="transmembrane region" description="Helical" evidence="7">
    <location>
        <begin position="32"/>
        <end position="52"/>
    </location>
</feature>
<feature type="transmembrane region" description="Helical" evidence="7">
    <location>
        <begin position="178"/>
        <end position="200"/>
    </location>
</feature>
<accession>A0A1H1DKG2</accession>
<dbReference type="PRINTS" id="PR01437">
    <property type="entry name" value="NUOXDRDTASE4"/>
</dbReference>
<dbReference type="InterPro" id="IPR010227">
    <property type="entry name" value="NADH_Q_OxRdtase_chainM/4"/>
</dbReference>
<comment type="subcellular location">
    <subcellularLocation>
        <location evidence="1">Endomembrane system</location>
        <topology evidence="1">Multi-pass membrane protein</topology>
    </subcellularLocation>
    <subcellularLocation>
        <location evidence="6">Membrane</location>
        <topology evidence="6">Multi-pass membrane protein</topology>
    </subcellularLocation>
</comment>
<protein>
    <submittedName>
        <fullName evidence="9">NADH dehydrogenase subunit M</fullName>
    </submittedName>
</protein>
<dbReference type="STRING" id="35622.SAMN04489764_2026"/>
<dbReference type="EMBL" id="FNKK01000002">
    <property type="protein sequence ID" value="SDQ76376.1"/>
    <property type="molecule type" value="Genomic_DNA"/>
</dbReference>
<comment type="similarity">
    <text evidence="2">Belongs to the complex I subunit 4 family.</text>
</comment>
<feature type="transmembrane region" description="Helical" evidence="7">
    <location>
        <begin position="148"/>
        <end position="166"/>
    </location>
</feature>
<evidence type="ECO:0000256" key="1">
    <source>
        <dbReference type="ARBA" id="ARBA00004127"/>
    </source>
</evidence>
<name>A0A1H1DKG2_9ACTN</name>
<dbReference type="GO" id="GO:0008137">
    <property type="term" value="F:NADH dehydrogenase (ubiquinone) activity"/>
    <property type="evidence" value="ECO:0007669"/>
    <property type="project" value="InterPro"/>
</dbReference>
<evidence type="ECO:0000313" key="10">
    <source>
        <dbReference type="Proteomes" id="UP000217103"/>
    </source>
</evidence>
<dbReference type="RefSeq" id="WP_093258794.1">
    <property type="nucleotide sequence ID" value="NZ_FNKK01000002.1"/>
</dbReference>
<dbReference type="Proteomes" id="UP000217103">
    <property type="component" value="Unassembled WGS sequence"/>
</dbReference>
<evidence type="ECO:0000256" key="7">
    <source>
        <dbReference type="SAM" id="Phobius"/>
    </source>
</evidence>
<feature type="transmembrane region" description="Helical" evidence="7">
    <location>
        <begin position="344"/>
        <end position="363"/>
    </location>
</feature>
<dbReference type="GO" id="GO:0048039">
    <property type="term" value="F:ubiquinone binding"/>
    <property type="evidence" value="ECO:0007669"/>
    <property type="project" value="TreeGrafter"/>
</dbReference>
<dbReference type="GO" id="GO:0015990">
    <property type="term" value="P:electron transport coupled proton transport"/>
    <property type="evidence" value="ECO:0007669"/>
    <property type="project" value="TreeGrafter"/>
</dbReference>
<evidence type="ECO:0000259" key="8">
    <source>
        <dbReference type="Pfam" id="PF00361"/>
    </source>
</evidence>
<dbReference type="GO" id="GO:0016020">
    <property type="term" value="C:membrane"/>
    <property type="evidence" value="ECO:0007669"/>
    <property type="project" value="UniProtKB-SubCell"/>
</dbReference>
<dbReference type="GO" id="GO:0012505">
    <property type="term" value="C:endomembrane system"/>
    <property type="evidence" value="ECO:0007669"/>
    <property type="project" value="UniProtKB-SubCell"/>
</dbReference>
<keyword evidence="5 7" id="KW-0472">Membrane</keyword>
<feature type="transmembrane region" description="Helical" evidence="7">
    <location>
        <begin position="285"/>
        <end position="306"/>
    </location>
</feature>
<dbReference type="InterPro" id="IPR003918">
    <property type="entry name" value="NADH_UbQ_OxRdtase"/>
</dbReference>
<evidence type="ECO:0000313" key="9">
    <source>
        <dbReference type="EMBL" id="SDQ76376.1"/>
    </source>
</evidence>
<dbReference type="GO" id="GO:0042773">
    <property type="term" value="P:ATP synthesis coupled electron transport"/>
    <property type="evidence" value="ECO:0007669"/>
    <property type="project" value="InterPro"/>
</dbReference>
<evidence type="ECO:0000256" key="5">
    <source>
        <dbReference type="ARBA" id="ARBA00023136"/>
    </source>
</evidence>
<dbReference type="PANTHER" id="PTHR43507:SF1">
    <property type="entry name" value="NADH-UBIQUINONE OXIDOREDUCTASE CHAIN 4"/>
    <property type="match status" value="1"/>
</dbReference>
<dbReference type="PANTHER" id="PTHR43507">
    <property type="entry name" value="NADH-UBIQUINONE OXIDOREDUCTASE CHAIN 4"/>
    <property type="match status" value="1"/>
</dbReference>
<dbReference type="Pfam" id="PF00361">
    <property type="entry name" value="Proton_antipo_M"/>
    <property type="match status" value="1"/>
</dbReference>
<dbReference type="NCBIfam" id="TIGR01972">
    <property type="entry name" value="NDH_I_M"/>
    <property type="match status" value="1"/>
</dbReference>
<evidence type="ECO:0000256" key="4">
    <source>
        <dbReference type="ARBA" id="ARBA00022989"/>
    </source>
</evidence>
<feature type="transmembrane region" description="Helical" evidence="7">
    <location>
        <begin position="383"/>
        <end position="404"/>
    </location>
</feature>
<gene>
    <name evidence="9" type="ORF">SAMN04489764_2026</name>
</gene>
<dbReference type="NCBIfam" id="NF004500">
    <property type="entry name" value="PRK05846.1-4"/>
    <property type="match status" value="1"/>
</dbReference>
<keyword evidence="4 7" id="KW-1133">Transmembrane helix</keyword>
<feature type="domain" description="NADH:quinone oxidoreductase/Mrp antiporter transmembrane" evidence="8">
    <location>
        <begin position="142"/>
        <end position="422"/>
    </location>
</feature>
<evidence type="ECO:0000256" key="3">
    <source>
        <dbReference type="ARBA" id="ARBA00022692"/>
    </source>
</evidence>